<evidence type="ECO:0000313" key="3">
    <source>
        <dbReference type="Proteomes" id="UP000216052"/>
    </source>
</evidence>
<accession>A0ABZ3IXS8</accession>
<dbReference type="SUPFAM" id="SSF53213">
    <property type="entry name" value="LigB-like"/>
    <property type="match status" value="1"/>
</dbReference>
<organism evidence="2 3">
    <name type="scientific">Sporomusa acidovorans (strain ATCC 49682 / DSM 3132 / Mol)</name>
    <dbReference type="NCBI Taxonomy" id="1123286"/>
    <lineage>
        <taxon>Bacteria</taxon>
        <taxon>Bacillati</taxon>
        <taxon>Bacillota</taxon>
        <taxon>Negativicutes</taxon>
        <taxon>Selenomonadales</taxon>
        <taxon>Sporomusaceae</taxon>
        <taxon>Sporomusa</taxon>
    </lineage>
</organism>
<keyword evidence="3" id="KW-1185">Reference proteome</keyword>
<dbReference type="EMBL" id="CP155571">
    <property type="protein sequence ID" value="XFO70496.1"/>
    <property type="molecule type" value="Genomic_DNA"/>
</dbReference>
<reference evidence="2" key="1">
    <citation type="submission" date="2024-05" db="EMBL/GenBank/DDBJ databases">
        <title>Isolation and characterization of Sporomusa carbonis sp. nov., a carboxydotrophic hydrogenogen in the genus of Sporomusa isolated from a charcoal burning pile.</title>
        <authorList>
            <person name="Boeer T."/>
            <person name="Rosenbaum F."/>
            <person name="Eysell L."/>
            <person name="Mueller V."/>
            <person name="Daniel R."/>
            <person name="Poehlein A."/>
        </authorList>
    </citation>
    <scope>NUCLEOTIDE SEQUENCE [LARGE SCALE GENOMIC DNA]</scope>
    <source>
        <strain evidence="2">DSM 3132</strain>
    </source>
</reference>
<dbReference type="NCBIfam" id="TIGR04336">
    <property type="entry name" value="AmmeMemoSam_B"/>
    <property type="match status" value="1"/>
</dbReference>
<dbReference type="GO" id="GO:0008687">
    <property type="term" value="F:3,4-dihydroxyphenylacetate 2,3-dioxygenase activity"/>
    <property type="evidence" value="ECO:0007669"/>
    <property type="project" value="UniProtKB-EC"/>
</dbReference>
<sequence>MDNLVGCALMPHPPIMIPEVGNQELEKIKSTVDAAKQVAEMLKEGNPQTIVIITPHGPVFEDAVTVSIHPRLRGSMAQFGVPDLVLGFETDNLLIKHIIRNCQRLGINLNELTDDIAKNYRVSLQLDHGAFVPLYYLAKAGFKGQIVHLTIGMLAYEEMYTFGKAVQAAIGHVDKRVAVIASGDLSHRLTADAPAGYSPKGAEFDRQVVTALTNMDVKSLLNMDGNLIEEAGQCGLRSIFFLLGVMGGLEAEVKTSSYEGPFGVGYAVISYKLKGKK</sequence>
<gene>
    <name evidence="2" type="primary">hpcB</name>
    <name evidence="2" type="ORF">SPACI_004950</name>
</gene>
<dbReference type="EC" id="1.13.11.15" evidence="2"/>
<dbReference type="CDD" id="cd07951">
    <property type="entry name" value="ED_3B_N_AMMECR1"/>
    <property type="match status" value="1"/>
</dbReference>
<dbReference type="Gene3D" id="3.40.830.10">
    <property type="entry name" value="LigB-like"/>
    <property type="match status" value="1"/>
</dbReference>
<name>A0ABZ3IXS8_SPOA4</name>
<proteinExistence type="predicted"/>
<dbReference type="Proteomes" id="UP000216052">
    <property type="component" value="Chromosome"/>
</dbReference>
<dbReference type="InterPro" id="IPR004183">
    <property type="entry name" value="Xdiol_dOase_suB"/>
</dbReference>
<dbReference type="Pfam" id="PF02900">
    <property type="entry name" value="LigB"/>
    <property type="match status" value="1"/>
</dbReference>
<evidence type="ECO:0000313" key="2">
    <source>
        <dbReference type="EMBL" id="XFO70496.1"/>
    </source>
</evidence>
<keyword evidence="2" id="KW-0560">Oxidoreductase</keyword>
<feature type="domain" description="Extradiol ring-cleavage dioxygenase class III enzyme subunit B" evidence="1">
    <location>
        <begin position="7"/>
        <end position="268"/>
    </location>
</feature>
<protein>
    <submittedName>
        <fullName evidence="2">3,4-dihydroxyphenylacetate 2,3-dioxygenase</fullName>
        <ecNumber evidence="2">1.13.11.15</ecNumber>
    </submittedName>
</protein>
<evidence type="ECO:0000259" key="1">
    <source>
        <dbReference type="Pfam" id="PF02900"/>
    </source>
</evidence>
<dbReference type="RefSeq" id="WP_093796554.1">
    <property type="nucleotide sequence ID" value="NZ_CP155571.1"/>
</dbReference>